<protein>
    <submittedName>
        <fullName evidence="1">Transposase</fullName>
    </submittedName>
</protein>
<sequence>YHQSSKNFDFIETPKVPKKKYIPPMNHPWKQSSFNEYCKRQAHRQKLIA</sequence>
<comment type="caution">
    <text evidence="1">The sequence shown here is derived from an EMBL/GenBank/DDBJ whole genome shotgun (WGS) entry which is preliminary data.</text>
</comment>
<reference evidence="1 2" key="1">
    <citation type="submission" date="2020-02" db="EMBL/GenBank/DDBJ databases">
        <title>Genome assembly of a novel Clostridium senegalense strain.</title>
        <authorList>
            <person name="Gupta T.B."/>
            <person name="Jauregui R."/>
            <person name="Maclean P."/>
            <person name="Nawarathana A."/>
            <person name="Brightwell G."/>
        </authorList>
    </citation>
    <scope>NUCLEOTIDE SEQUENCE [LARGE SCALE GENOMIC DNA]</scope>
    <source>
        <strain evidence="1 2">AGRFS4</strain>
    </source>
</reference>
<feature type="non-terminal residue" evidence="1">
    <location>
        <position position="1"/>
    </location>
</feature>
<dbReference type="AlphaFoldDB" id="A0A6M0H7Z7"/>
<dbReference type="Proteomes" id="UP000481872">
    <property type="component" value="Unassembled WGS sequence"/>
</dbReference>
<keyword evidence="2" id="KW-1185">Reference proteome</keyword>
<evidence type="ECO:0000313" key="2">
    <source>
        <dbReference type="Proteomes" id="UP000481872"/>
    </source>
</evidence>
<evidence type="ECO:0000313" key="1">
    <source>
        <dbReference type="EMBL" id="NEU06667.1"/>
    </source>
</evidence>
<accession>A0A6M0H7Z7</accession>
<dbReference type="EMBL" id="JAAGPU010000073">
    <property type="protein sequence ID" value="NEU06667.1"/>
    <property type="molecule type" value="Genomic_DNA"/>
</dbReference>
<name>A0A6M0H7Z7_9CLOT</name>
<gene>
    <name evidence="1" type="ORF">G3M99_18010</name>
</gene>
<proteinExistence type="predicted"/>
<organism evidence="1 2">
    <name type="scientific">Clostridium senegalense</name>
    <dbReference type="NCBI Taxonomy" id="1465809"/>
    <lineage>
        <taxon>Bacteria</taxon>
        <taxon>Bacillati</taxon>
        <taxon>Bacillota</taxon>
        <taxon>Clostridia</taxon>
        <taxon>Eubacteriales</taxon>
        <taxon>Clostridiaceae</taxon>
        <taxon>Clostridium</taxon>
    </lineage>
</organism>